<keyword evidence="2" id="KW-0134">Cell wall</keyword>
<reference evidence="8" key="2">
    <citation type="submission" date="2023-06" db="EMBL/GenBank/DDBJ databases">
        <authorList>
            <consortium name="Lawrence Berkeley National Laboratory"/>
            <person name="Haridas S."/>
            <person name="Hensen N."/>
            <person name="Bonometti L."/>
            <person name="Westerberg I."/>
            <person name="Brannstrom I.O."/>
            <person name="Guillou S."/>
            <person name="Cros-Aarteil S."/>
            <person name="Calhoun S."/>
            <person name="Kuo A."/>
            <person name="Mondo S."/>
            <person name="Pangilinan J."/>
            <person name="Riley R."/>
            <person name="LaButti K."/>
            <person name="Andreopoulos B."/>
            <person name="Lipzen A."/>
            <person name="Chen C."/>
            <person name="Yanf M."/>
            <person name="Daum C."/>
            <person name="Ng V."/>
            <person name="Clum A."/>
            <person name="Steindorff A."/>
            <person name="Ohm R."/>
            <person name="Martin F."/>
            <person name="Silar P."/>
            <person name="Natvig D."/>
            <person name="Lalanne C."/>
            <person name="Gautier V."/>
            <person name="Ament-velasquez S.L."/>
            <person name="Kruys A."/>
            <person name="Hutchinson M.I."/>
            <person name="Powell A.J."/>
            <person name="Barry K."/>
            <person name="Miller A.N."/>
            <person name="Grigoriev I.V."/>
            <person name="Debuchy R."/>
            <person name="Gladieux P."/>
            <person name="Thoren M.H."/>
            <person name="Johannesson H."/>
        </authorList>
    </citation>
    <scope>NUCLEOTIDE SEQUENCE</scope>
    <source>
        <strain evidence="8">CBS 232.78</strain>
    </source>
</reference>
<evidence type="ECO:0000256" key="6">
    <source>
        <dbReference type="SAM" id="SignalP"/>
    </source>
</evidence>
<comment type="subcellular location">
    <subcellularLocation>
        <location evidence="1">Secreted</location>
        <location evidence="1">Cell wall</location>
    </subcellularLocation>
</comment>
<comment type="similarity">
    <text evidence="5">Belongs to the PIR protein family.</text>
</comment>
<evidence type="ECO:0000256" key="2">
    <source>
        <dbReference type="ARBA" id="ARBA00022512"/>
    </source>
</evidence>
<dbReference type="GO" id="GO:0031505">
    <property type="term" value="P:fungal-type cell wall organization"/>
    <property type="evidence" value="ECO:0007669"/>
    <property type="project" value="TreeGrafter"/>
</dbReference>
<accession>A0AAE0TV73</accession>
<keyword evidence="3" id="KW-0964">Secreted</keyword>
<comment type="caution">
    <text evidence="8">The sequence shown here is derived from an EMBL/GenBank/DDBJ whole genome shotgun (WGS) entry which is preliminary data.</text>
</comment>
<gene>
    <name evidence="8" type="ORF">B0H63DRAFT_194032</name>
</gene>
<dbReference type="GO" id="GO:0009277">
    <property type="term" value="C:fungal-type cell wall"/>
    <property type="evidence" value="ECO:0007669"/>
    <property type="project" value="TreeGrafter"/>
</dbReference>
<evidence type="ECO:0000256" key="3">
    <source>
        <dbReference type="ARBA" id="ARBA00022525"/>
    </source>
</evidence>
<evidence type="ECO:0000256" key="4">
    <source>
        <dbReference type="ARBA" id="ARBA00022729"/>
    </source>
</evidence>
<evidence type="ECO:0000259" key="7">
    <source>
        <dbReference type="Pfam" id="PF22799"/>
    </source>
</evidence>
<reference evidence="8" key="1">
    <citation type="journal article" date="2023" name="Mol. Phylogenet. Evol.">
        <title>Genome-scale phylogeny and comparative genomics of the fungal order Sordariales.</title>
        <authorList>
            <person name="Hensen N."/>
            <person name="Bonometti L."/>
            <person name="Westerberg I."/>
            <person name="Brannstrom I.O."/>
            <person name="Guillou S."/>
            <person name="Cros-Aarteil S."/>
            <person name="Calhoun S."/>
            <person name="Haridas S."/>
            <person name="Kuo A."/>
            <person name="Mondo S."/>
            <person name="Pangilinan J."/>
            <person name="Riley R."/>
            <person name="LaButti K."/>
            <person name="Andreopoulos B."/>
            <person name="Lipzen A."/>
            <person name="Chen C."/>
            <person name="Yan M."/>
            <person name="Daum C."/>
            <person name="Ng V."/>
            <person name="Clum A."/>
            <person name="Steindorff A."/>
            <person name="Ohm R.A."/>
            <person name="Martin F."/>
            <person name="Silar P."/>
            <person name="Natvig D.O."/>
            <person name="Lalanne C."/>
            <person name="Gautier V."/>
            <person name="Ament-Velasquez S.L."/>
            <person name="Kruys A."/>
            <person name="Hutchinson M.I."/>
            <person name="Powell A.J."/>
            <person name="Barry K."/>
            <person name="Miller A.N."/>
            <person name="Grigoriev I.V."/>
            <person name="Debuchy R."/>
            <person name="Gladieux P."/>
            <person name="Hiltunen Thoren M."/>
            <person name="Johannesson H."/>
        </authorList>
    </citation>
    <scope>NUCLEOTIDE SEQUENCE</scope>
    <source>
        <strain evidence="8">CBS 232.78</strain>
    </source>
</reference>
<evidence type="ECO:0000313" key="9">
    <source>
        <dbReference type="Proteomes" id="UP001285441"/>
    </source>
</evidence>
<keyword evidence="9" id="KW-1185">Reference proteome</keyword>
<dbReference type="PANTHER" id="PTHR47254:SF1">
    <property type="entry name" value="CELL WALL MANNOPROTEIN CIS3-RELATED"/>
    <property type="match status" value="1"/>
</dbReference>
<feature type="signal peptide" evidence="6">
    <location>
        <begin position="1"/>
        <end position="17"/>
    </location>
</feature>
<dbReference type="AlphaFoldDB" id="A0AAE0TV73"/>
<organism evidence="8 9">
    <name type="scientific">Podospora didyma</name>
    <dbReference type="NCBI Taxonomy" id="330526"/>
    <lineage>
        <taxon>Eukaryota</taxon>
        <taxon>Fungi</taxon>
        <taxon>Dikarya</taxon>
        <taxon>Ascomycota</taxon>
        <taxon>Pezizomycotina</taxon>
        <taxon>Sordariomycetes</taxon>
        <taxon>Sordariomycetidae</taxon>
        <taxon>Sordariales</taxon>
        <taxon>Podosporaceae</taxon>
        <taxon>Podospora</taxon>
    </lineage>
</organism>
<evidence type="ECO:0000256" key="5">
    <source>
        <dbReference type="ARBA" id="ARBA00038219"/>
    </source>
</evidence>
<dbReference type="PANTHER" id="PTHR47254">
    <property type="entry name" value="CELL WALL MANNOPROTEIN CIS3-RELATED"/>
    <property type="match status" value="1"/>
</dbReference>
<dbReference type="Pfam" id="PF22799">
    <property type="entry name" value="PIR1-like_C"/>
    <property type="match status" value="1"/>
</dbReference>
<feature type="chain" id="PRO_5042066579" description="Cell wall mannoprotein PIR1-like C-terminal domain-containing protein" evidence="6">
    <location>
        <begin position="18"/>
        <end position="338"/>
    </location>
</feature>
<dbReference type="InterPro" id="IPR054508">
    <property type="entry name" value="PIR1-like_C"/>
</dbReference>
<dbReference type="GO" id="GO:0005199">
    <property type="term" value="F:structural constituent of cell wall"/>
    <property type="evidence" value="ECO:0007669"/>
    <property type="project" value="TreeGrafter"/>
</dbReference>
<protein>
    <recommendedName>
        <fullName evidence="7">Cell wall mannoprotein PIR1-like C-terminal domain-containing protein</fullName>
    </recommendedName>
</protein>
<name>A0AAE0TV73_9PEZI</name>
<keyword evidence="4 6" id="KW-0732">Signal</keyword>
<dbReference type="EMBL" id="JAULSW010000005">
    <property type="protein sequence ID" value="KAK3380886.1"/>
    <property type="molecule type" value="Genomic_DNA"/>
</dbReference>
<dbReference type="InterPro" id="IPR051153">
    <property type="entry name" value="Yeast_CWMannoprotein_PIR"/>
</dbReference>
<dbReference type="Proteomes" id="UP001285441">
    <property type="component" value="Unassembled WGS sequence"/>
</dbReference>
<evidence type="ECO:0000313" key="8">
    <source>
        <dbReference type="EMBL" id="KAK3380886.1"/>
    </source>
</evidence>
<proteinExistence type="inferred from homology"/>
<feature type="domain" description="Cell wall mannoprotein PIR1-like C-terminal" evidence="7">
    <location>
        <begin position="78"/>
        <end position="151"/>
    </location>
</feature>
<evidence type="ECO:0000256" key="1">
    <source>
        <dbReference type="ARBA" id="ARBA00004191"/>
    </source>
</evidence>
<sequence>MRYQVLALLAVVASAAAQGVTDKIPPKGKAPAGCQSSIGGKFEVAIIPIAEVKKRDEVFQKRAACNNAGVLVTELNDGVLTDALGRTGYIASNFQFQFDQPPQAGSLYTAGFSSCANGSLALGDSTVFYQCKSGSFSNLYDRWWADQCSPVEVMIMKCGTGSDADQHNGVIVGTAMVATTMVMPLSDGQPQVITTKAPVPMCQISDGQVQGHTTPCASLPAATATYVPVSQYSDGQIQVTPIGSVAPPASVPPATGSPAVPTSAAGSVSVSVPTPPASGVPGNGTTFSTTATPSSGVIANPGGPPTTVPVAPSSGAGHIQTGSAAALVLGVLGAFWLL</sequence>